<evidence type="ECO:0000256" key="1">
    <source>
        <dbReference type="SAM" id="MobiDB-lite"/>
    </source>
</evidence>
<evidence type="ECO:0000313" key="2">
    <source>
        <dbReference type="EMBL" id="GMN74418.1"/>
    </source>
</evidence>
<accession>A0AA88JEW8</accession>
<dbReference type="Proteomes" id="UP001187192">
    <property type="component" value="Unassembled WGS sequence"/>
</dbReference>
<evidence type="ECO:0000313" key="3">
    <source>
        <dbReference type="Proteomes" id="UP001187192"/>
    </source>
</evidence>
<gene>
    <name evidence="2" type="ORF">TIFTF001_055801</name>
</gene>
<feature type="region of interest" description="Disordered" evidence="1">
    <location>
        <begin position="23"/>
        <end position="45"/>
    </location>
</feature>
<reference evidence="2" key="1">
    <citation type="submission" date="2023-07" db="EMBL/GenBank/DDBJ databases">
        <title>draft genome sequence of fig (Ficus carica).</title>
        <authorList>
            <person name="Takahashi T."/>
            <person name="Nishimura K."/>
        </authorList>
    </citation>
    <scope>NUCLEOTIDE SEQUENCE</scope>
</reference>
<sequence>MKVLPSDVTTKCGRIQLTRFPSVEEHRRGKNKRSRKAMIADASLN</sequence>
<comment type="caution">
    <text evidence="2">The sequence shown here is derived from an EMBL/GenBank/DDBJ whole genome shotgun (WGS) entry which is preliminary data.</text>
</comment>
<protein>
    <submittedName>
        <fullName evidence="2">Uncharacterized protein</fullName>
    </submittedName>
</protein>
<proteinExistence type="predicted"/>
<keyword evidence="3" id="KW-1185">Reference proteome</keyword>
<dbReference type="EMBL" id="BTGU01018652">
    <property type="protein sequence ID" value="GMN74418.1"/>
    <property type="molecule type" value="Genomic_DNA"/>
</dbReference>
<name>A0AA88JEW8_FICCA</name>
<dbReference type="AlphaFoldDB" id="A0AA88JEW8"/>
<organism evidence="2 3">
    <name type="scientific">Ficus carica</name>
    <name type="common">Common fig</name>
    <dbReference type="NCBI Taxonomy" id="3494"/>
    <lineage>
        <taxon>Eukaryota</taxon>
        <taxon>Viridiplantae</taxon>
        <taxon>Streptophyta</taxon>
        <taxon>Embryophyta</taxon>
        <taxon>Tracheophyta</taxon>
        <taxon>Spermatophyta</taxon>
        <taxon>Magnoliopsida</taxon>
        <taxon>eudicotyledons</taxon>
        <taxon>Gunneridae</taxon>
        <taxon>Pentapetalae</taxon>
        <taxon>rosids</taxon>
        <taxon>fabids</taxon>
        <taxon>Rosales</taxon>
        <taxon>Moraceae</taxon>
        <taxon>Ficeae</taxon>
        <taxon>Ficus</taxon>
    </lineage>
</organism>